<reference evidence="5" key="1">
    <citation type="submission" date="2025-08" db="UniProtKB">
        <authorList>
            <consortium name="RefSeq"/>
        </authorList>
    </citation>
    <scope>IDENTIFICATION</scope>
</reference>
<gene>
    <name evidence="5" type="primary">LOC136088736</name>
</gene>
<keyword evidence="2" id="KW-0812">Transmembrane</keyword>
<evidence type="ECO:0000313" key="4">
    <source>
        <dbReference type="Proteomes" id="UP001652625"/>
    </source>
</evidence>
<dbReference type="PROSITE" id="PS51699">
    <property type="entry name" value="SEA_DG"/>
    <property type="match status" value="1"/>
</dbReference>
<evidence type="ECO:0000313" key="5">
    <source>
        <dbReference type="RefSeq" id="XP_065669333.1"/>
    </source>
</evidence>
<organism evidence="4 5">
    <name type="scientific">Hydra vulgaris</name>
    <name type="common">Hydra</name>
    <name type="synonym">Hydra attenuata</name>
    <dbReference type="NCBI Taxonomy" id="6087"/>
    <lineage>
        <taxon>Eukaryota</taxon>
        <taxon>Metazoa</taxon>
        <taxon>Cnidaria</taxon>
        <taxon>Hydrozoa</taxon>
        <taxon>Hydroidolina</taxon>
        <taxon>Anthoathecata</taxon>
        <taxon>Aplanulata</taxon>
        <taxon>Hydridae</taxon>
        <taxon>Hydra</taxon>
    </lineage>
</organism>
<feature type="transmembrane region" description="Helical" evidence="2">
    <location>
        <begin position="6"/>
        <end position="28"/>
    </location>
</feature>
<dbReference type="GeneID" id="136088736"/>
<proteinExistence type="predicted"/>
<dbReference type="RefSeq" id="XP_065669333.1">
    <property type="nucleotide sequence ID" value="XM_065813261.1"/>
</dbReference>
<accession>A0ABM4D4X0</accession>
<keyword evidence="4" id="KW-1185">Reference proteome</keyword>
<evidence type="ECO:0000256" key="2">
    <source>
        <dbReference type="SAM" id="Phobius"/>
    </source>
</evidence>
<dbReference type="PANTHER" id="PTHR21559:SF21">
    <property type="entry name" value="DYSTROGLYCAN 1"/>
    <property type="match status" value="1"/>
</dbReference>
<keyword evidence="2" id="KW-1133">Transmembrane helix</keyword>
<dbReference type="Proteomes" id="UP001652625">
    <property type="component" value="Chromosome 12"/>
</dbReference>
<sequence length="1056" mass="122059">MIRYVIYHVVIVFPIIVCTNCSMINVYLGNPFQRTLNNPKQKNQISVDLLTENRTKLPENSWVKFHWTSNEIYGLPLEANLGSSKFLIKKKKNGGESFQHLHIVVNERKQDFSHKVTVCTSSSFETFLNNLDNRYTLIKELALYLLNTDVKNIQVHDFTKSCLRFSFLHVENEKSCDKEKINELSNKLKPEFISELKTKFLHFFISDANITLVGECLSKSPLKWLKSATPFLLLSAIIFIPVGISCYVCRAVRSRKNAIRIMADKKLREEQAAIAEEIKRFTQFCQLHEENIENEETFTPKWNCSVKNNKKNFIENILKPNSPKKEFIQSSQILSRDNPIIKKQTKFLNPISSYFRISTPAIKKREQELKAKNLKDKNLKRQASIRSNMNDMHLNLINSSQNLSLQLPNRNSRNSLHETNYLLKVEDEKYKKSVSFNELSNLTQKELKSTSSLSTYRKTSQNCDAMGSTLSCISMDNINYKRDKCVGTSPEVSVSRRKSILTNTMSNFLSASKSVLYSPVQTDNTSLFFSSTHIPSTSTISTQMCNSPNFLSIDEKHFNEKDFYLKNTTLKQNDTYLRHDASYLISDPGCLVKTPVLNKKQNFVNFMKVLAANMSFIGKKQISQSIRKALVPKATHDATTNTFISENEQTYSRSTADLYSYVCETSDKRSNKETVINACCGLPTRHFDFHHDVKNIYPQNKSNLKLNNYLSERDYRKMSSSSLKENEFLGRLHQQSYENDCDKMWHEKINNKQEQKRFSVLSQDFVHEKRKRFSLQSNQRSTSESALATNENNNDTINKTYQPNFSESFLKKNIEFEYPRHKTSKSILTPPSHLPRFNYDTLDAQDNDYQFGSPYYNSSSLHDSESSEPSYSSTCTPVSSDTPLPGHYKQLPHRTLSAKDRRDLFKMQRLKVYRSTKNTSPIIYEDSIAGDINCNSSILPGSRDKNKYSFRKSSWQKYRHRYESRSTESIGTLGRYLDLGSEYELKSDAIPLYEKEYARSSSTSWNNEEHESFHNLKMFKTCSSSIPGKLVVLQSEKYQPKHKSMVITNAEQSEFV</sequence>
<dbReference type="PANTHER" id="PTHR21559">
    <property type="entry name" value="DYSTROGLYCAN-RELATED"/>
    <property type="match status" value="1"/>
</dbReference>
<evidence type="ECO:0000256" key="1">
    <source>
        <dbReference type="SAM" id="MobiDB-lite"/>
    </source>
</evidence>
<dbReference type="InterPro" id="IPR030398">
    <property type="entry name" value="SEA_DG_dom"/>
</dbReference>
<protein>
    <submittedName>
        <fullName evidence="5">Uncharacterized protein LOC136088736</fullName>
    </submittedName>
</protein>
<keyword evidence="2" id="KW-0472">Membrane</keyword>
<feature type="domain" description="Peptidase S72" evidence="3">
    <location>
        <begin position="111"/>
        <end position="220"/>
    </location>
</feature>
<feature type="region of interest" description="Disordered" evidence="1">
    <location>
        <begin position="771"/>
        <end position="801"/>
    </location>
</feature>
<name>A0ABM4D4X0_HYDVU</name>
<evidence type="ECO:0000259" key="3">
    <source>
        <dbReference type="PROSITE" id="PS51699"/>
    </source>
</evidence>
<feature type="compositionally biased region" description="Polar residues" evidence="1">
    <location>
        <begin position="774"/>
        <end position="801"/>
    </location>
</feature>
<feature type="region of interest" description="Disordered" evidence="1">
    <location>
        <begin position="853"/>
        <end position="890"/>
    </location>
</feature>